<organism evidence="8 9">
    <name type="scientific">Salinibacterium xinjiangense</name>
    <dbReference type="NCBI Taxonomy" id="386302"/>
    <lineage>
        <taxon>Bacteria</taxon>
        <taxon>Bacillati</taxon>
        <taxon>Actinomycetota</taxon>
        <taxon>Actinomycetes</taxon>
        <taxon>Micrococcales</taxon>
        <taxon>Microbacteriaceae</taxon>
        <taxon>Salinibacterium</taxon>
    </lineage>
</organism>
<dbReference type="Proteomes" id="UP000219440">
    <property type="component" value="Unassembled WGS sequence"/>
</dbReference>
<dbReference type="InterPro" id="IPR003834">
    <property type="entry name" value="Cyt_c_assmbl_TM_dom"/>
</dbReference>
<dbReference type="GO" id="GO:0017004">
    <property type="term" value="P:cytochrome complex assembly"/>
    <property type="evidence" value="ECO:0007669"/>
    <property type="project" value="InterPro"/>
</dbReference>
<dbReference type="GO" id="GO:0016020">
    <property type="term" value="C:membrane"/>
    <property type="evidence" value="ECO:0007669"/>
    <property type="project" value="UniProtKB-SubCell"/>
</dbReference>
<keyword evidence="3 6" id="KW-0812">Transmembrane</keyword>
<proteinExistence type="inferred from homology"/>
<reference evidence="8 9" key="1">
    <citation type="submission" date="2017-09" db="EMBL/GenBank/DDBJ databases">
        <authorList>
            <person name="Ehlers B."/>
            <person name="Leendertz F.H."/>
        </authorList>
    </citation>
    <scope>NUCLEOTIDE SEQUENCE [LARGE SCALE GENOMIC DNA]</scope>
    <source>
        <strain evidence="8 9">CGMCC 1.05381</strain>
    </source>
</reference>
<dbReference type="PANTHER" id="PTHR31272">
    <property type="entry name" value="CYTOCHROME C-TYPE BIOGENESIS PROTEIN HI_1454-RELATED"/>
    <property type="match status" value="1"/>
</dbReference>
<comment type="subcellular location">
    <subcellularLocation>
        <location evidence="1">Membrane</location>
        <topology evidence="1">Multi-pass membrane protein</topology>
    </subcellularLocation>
</comment>
<evidence type="ECO:0000259" key="7">
    <source>
        <dbReference type="Pfam" id="PF02683"/>
    </source>
</evidence>
<keyword evidence="9" id="KW-1185">Reference proteome</keyword>
<sequence>MGPGEIVVEGNLLLALPIALAAGLLSFLSPCVLPLVPGYLGYVTGVTDARDMRRGRTVLGAALFVLGFSVVFLGFIVLSSTVGVFFLQYGDLVLRIAGVVVIALGLVFIGQVTFLQRAVKPSWRPKAGLAGAPLLGAVFAIGWTPCVGPTLIAVTSLATFQGDPGRAAIIGIFYCLGLGIPFLLVALGFGWVGGSIGWVKRHMRLINVIGGSLLILMGLLMVSGVWGSFLSYFGGVLNDGFVSPL</sequence>
<dbReference type="PANTHER" id="PTHR31272:SF4">
    <property type="entry name" value="CYTOCHROME C-TYPE BIOGENESIS PROTEIN HI_1454-RELATED"/>
    <property type="match status" value="1"/>
</dbReference>
<comment type="similarity">
    <text evidence="2">Belongs to the DsbD family.</text>
</comment>
<dbReference type="InterPro" id="IPR051790">
    <property type="entry name" value="Cytochrome_c-biogenesis_DsbD"/>
</dbReference>
<evidence type="ECO:0000256" key="4">
    <source>
        <dbReference type="ARBA" id="ARBA00022989"/>
    </source>
</evidence>
<evidence type="ECO:0000256" key="5">
    <source>
        <dbReference type="ARBA" id="ARBA00023136"/>
    </source>
</evidence>
<dbReference type="EMBL" id="OCST01000005">
    <property type="protein sequence ID" value="SOE72985.1"/>
    <property type="molecule type" value="Genomic_DNA"/>
</dbReference>
<keyword evidence="4 6" id="KW-1133">Transmembrane helix</keyword>
<dbReference type="OrthoDB" id="9803065at2"/>
<evidence type="ECO:0000256" key="2">
    <source>
        <dbReference type="ARBA" id="ARBA00006143"/>
    </source>
</evidence>
<dbReference type="AlphaFoldDB" id="A0A2C9A1S2"/>
<feature type="transmembrane region" description="Helical" evidence="6">
    <location>
        <begin position="12"/>
        <end position="36"/>
    </location>
</feature>
<gene>
    <name evidence="8" type="ORF">SAMN06296378_2687</name>
</gene>
<feature type="transmembrane region" description="Helical" evidence="6">
    <location>
        <begin position="127"/>
        <end position="155"/>
    </location>
</feature>
<accession>A0A2C9A1S2</accession>
<evidence type="ECO:0000313" key="8">
    <source>
        <dbReference type="EMBL" id="SOE72985.1"/>
    </source>
</evidence>
<name>A0A2C9A1S2_9MICO</name>
<evidence type="ECO:0000256" key="6">
    <source>
        <dbReference type="SAM" id="Phobius"/>
    </source>
</evidence>
<dbReference type="Pfam" id="PF02683">
    <property type="entry name" value="DsbD_TM"/>
    <property type="match status" value="1"/>
</dbReference>
<feature type="domain" description="Cytochrome C biogenesis protein transmembrane" evidence="7">
    <location>
        <begin position="13"/>
        <end position="223"/>
    </location>
</feature>
<keyword evidence="5 6" id="KW-0472">Membrane</keyword>
<protein>
    <submittedName>
        <fullName evidence="8">Cytochrome c-type biogenesis protein</fullName>
    </submittedName>
</protein>
<feature type="transmembrane region" description="Helical" evidence="6">
    <location>
        <begin position="57"/>
        <end position="86"/>
    </location>
</feature>
<evidence type="ECO:0000256" key="3">
    <source>
        <dbReference type="ARBA" id="ARBA00022692"/>
    </source>
</evidence>
<feature type="transmembrane region" description="Helical" evidence="6">
    <location>
        <begin position="92"/>
        <end position="115"/>
    </location>
</feature>
<evidence type="ECO:0000313" key="9">
    <source>
        <dbReference type="Proteomes" id="UP000219440"/>
    </source>
</evidence>
<evidence type="ECO:0000256" key="1">
    <source>
        <dbReference type="ARBA" id="ARBA00004141"/>
    </source>
</evidence>
<feature type="transmembrane region" description="Helical" evidence="6">
    <location>
        <begin position="167"/>
        <end position="193"/>
    </location>
</feature>
<feature type="transmembrane region" description="Helical" evidence="6">
    <location>
        <begin position="205"/>
        <end position="229"/>
    </location>
</feature>
<dbReference type="RefSeq" id="WP_097061728.1">
    <property type="nucleotide sequence ID" value="NZ_BMLC01000004.1"/>
</dbReference>